<dbReference type="Proteomes" id="UP000319732">
    <property type="component" value="Unassembled WGS sequence"/>
</dbReference>
<proteinExistence type="inferred from homology"/>
<dbReference type="OrthoDB" id="7055795at2"/>
<sequence>MIQTFTRELAQCLYHSEWHFTTLLAACIQRIDNLPDDIDGFISQLLNVYNEKPALELLAGFLEQSRWVRSWFVVPARAPRFRIYNLEPVSGTTRAELPPLDSPAGLSLWLGLSPGHLDWIAGLKRVDASRPRRLDNYHYSLLRKRHTGSRLIESPKTILKAVQRRILNRILCHAPVHRAAMGFRKGCSSLDHARLHCRKRYVFCFDLENYFQSIQWLPVWRVFRTLGYPKKTANYLSALCTHACPPGALARFGLGDHYNRLLRERHLPQGAPTSPALSNAIMLGLDRRLSGLARRLELDYSRYADDLVLSGNGKRNWDFLAPLVGSICLDEGFSLNHRKTRRLTRSQSQKVVGVVVNEKINIDRRYYDDLKATLFNCVRFGPDSQNRGQHKDFCAHLLGKIHYVASVNTSKGQKLLQLFDRIAF</sequence>
<dbReference type="RefSeq" id="WP_142903700.1">
    <property type="nucleotide sequence ID" value="NZ_ML660090.1"/>
</dbReference>
<evidence type="ECO:0000256" key="5">
    <source>
        <dbReference type="ARBA" id="ARBA00022842"/>
    </source>
</evidence>
<dbReference type="GO" id="GO:0003964">
    <property type="term" value="F:RNA-directed DNA polymerase activity"/>
    <property type="evidence" value="ECO:0007669"/>
    <property type="project" value="UniProtKB-KW"/>
</dbReference>
<dbReference type="InterPro" id="IPR051083">
    <property type="entry name" value="GrpII_Intron_Splice-Mob/Def"/>
</dbReference>
<protein>
    <recommendedName>
        <fullName evidence="1">RNA-directed DNA polymerase</fullName>
        <ecNumber evidence="1">2.7.7.49</ecNumber>
    </recommendedName>
</protein>
<evidence type="ECO:0000256" key="2">
    <source>
        <dbReference type="ARBA" id="ARBA00022679"/>
    </source>
</evidence>
<feature type="domain" description="Reverse transcriptase" evidence="10">
    <location>
        <begin position="123"/>
        <end position="356"/>
    </location>
</feature>
<evidence type="ECO:0000256" key="6">
    <source>
        <dbReference type="ARBA" id="ARBA00022918"/>
    </source>
</evidence>
<evidence type="ECO:0000313" key="11">
    <source>
        <dbReference type="EMBL" id="TQV82684.1"/>
    </source>
</evidence>
<organism evidence="11 12">
    <name type="scientific">Exilibacterium tricleocarpae</name>
    <dbReference type="NCBI Taxonomy" id="2591008"/>
    <lineage>
        <taxon>Bacteria</taxon>
        <taxon>Pseudomonadati</taxon>
        <taxon>Pseudomonadota</taxon>
        <taxon>Gammaproteobacteria</taxon>
        <taxon>Cellvibrionales</taxon>
        <taxon>Cellvibrionaceae</taxon>
        <taxon>Exilibacterium</taxon>
    </lineage>
</organism>
<evidence type="ECO:0000256" key="7">
    <source>
        <dbReference type="ARBA" id="ARBA00023118"/>
    </source>
</evidence>
<dbReference type="PROSITE" id="PS50878">
    <property type="entry name" value="RT_POL"/>
    <property type="match status" value="1"/>
</dbReference>
<dbReference type="AlphaFoldDB" id="A0A545TZP3"/>
<keyword evidence="12" id="KW-1185">Reference proteome</keyword>
<evidence type="ECO:0000256" key="9">
    <source>
        <dbReference type="ARBA" id="ARBA00048173"/>
    </source>
</evidence>
<evidence type="ECO:0000259" key="10">
    <source>
        <dbReference type="PROSITE" id="PS50878"/>
    </source>
</evidence>
<dbReference type="CDD" id="cd03487">
    <property type="entry name" value="RT_Bac_retron_II"/>
    <property type="match status" value="1"/>
</dbReference>
<comment type="catalytic activity">
    <reaction evidence="9">
        <text>DNA(n) + a 2'-deoxyribonucleoside 5'-triphosphate = DNA(n+1) + diphosphate</text>
        <dbReference type="Rhea" id="RHEA:22508"/>
        <dbReference type="Rhea" id="RHEA-COMP:17339"/>
        <dbReference type="Rhea" id="RHEA-COMP:17340"/>
        <dbReference type="ChEBI" id="CHEBI:33019"/>
        <dbReference type="ChEBI" id="CHEBI:61560"/>
        <dbReference type="ChEBI" id="CHEBI:173112"/>
        <dbReference type="EC" id="2.7.7.49"/>
    </reaction>
</comment>
<accession>A0A545TZP3</accession>
<dbReference type="Pfam" id="PF00078">
    <property type="entry name" value="RVT_1"/>
    <property type="match status" value="1"/>
</dbReference>
<keyword evidence="5" id="KW-0460">Magnesium</keyword>
<dbReference type="EMBL" id="VHSG01000007">
    <property type="protein sequence ID" value="TQV82684.1"/>
    <property type="molecule type" value="Genomic_DNA"/>
</dbReference>
<dbReference type="GO" id="GO:0046872">
    <property type="term" value="F:metal ion binding"/>
    <property type="evidence" value="ECO:0007669"/>
    <property type="project" value="UniProtKB-KW"/>
</dbReference>
<dbReference type="GO" id="GO:0051607">
    <property type="term" value="P:defense response to virus"/>
    <property type="evidence" value="ECO:0007669"/>
    <property type="project" value="UniProtKB-KW"/>
</dbReference>
<dbReference type="GO" id="GO:0003723">
    <property type="term" value="F:RNA binding"/>
    <property type="evidence" value="ECO:0007669"/>
    <property type="project" value="InterPro"/>
</dbReference>
<evidence type="ECO:0000256" key="8">
    <source>
        <dbReference type="ARBA" id="ARBA00034120"/>
    </source>
</evidence>
<dbReference type="PANTHER" id="PTHR34047:SF7">
    <property type="entry name" value="RNA-DIRECTED DNA POLYMERASE"/>
    <property type="match status" value="1"/>
</dbReference>
<keyword evidence="2" id="KW-0808">Transferase</keyword>
<dbReference type="InterPro" id="IPR000477">
    <property type="entry name" value="RT_dom"/>
</dbReference>
<name>A0A545TZP3_9GAMM</name>
<comment type="caution">
    <text evidence="11">The sequence shown here is derived from an EMBL/GenBank/DDBJ whole genome shotgun (WGS) entry which is preliminary data.</text>
</comment>
<keyword evidence="4" id="KW-0479">Metal-binding</keyword>
<dbReference type="InterPro" id="IPR043502">
    <property type="entry name" value="DNA/RNA_pol_sf"/>
</dbReference>
<gene>
    <name evidence="11" type="ORF">FKG94_08125</name>
</gene>
<keyword evidence="7" id="KW-0051">Antiviral defense</keyword>
<comment type="similarity">
    <text evidence="8">Belongs to the bacterial reverse transcriptase family.</text>
</comment>
<dbReference type="InterPro" id="IPR000123">
    <property type="entry name" value="Reverse_transcriptase_msDNA"/>
</dbReference>
<evidence type="ECO:0000256" key="3">
    <source>
        <dbReference type="ARBA" id="ARBA00022695"/>
    </source>
</evidence>
<dbReference type="PANTHER" id="PTHR34047">
    <property type="entry name" value="NUCLEAR INTRON MATURASE 1, MITOCHONDRIAL-RELATED"/>
    <property type="match status" value="1"/>
</dbReference>
<evidence type="ECO:0000313" key="12">
    <source>
        <dbReference type="Proteomes" id="UP000319732"/>
    </source>
</evidence>
<reference evidence="11 12" key="1">
    <citation type="submission" date="2019-06" db="EMBL/GenBank/DDBJ databases">
        <title>Whole genome sequence for Cellvibrionaceae sp. R142.</title>
        <authorList>
            <person name="Wang G."/>
        </authorList>
    </citation>
    <scope>NUCLEOTIDE SEQUENCE [LARGE SCALE GENOMIC DNA]</scope>
    <source>
        <strain evidence="11 12">R142</strain>
    </source>
</reference>
<dbReference type="EC" id="2.7.7.49" evidence="1"/>
<keyword evidence="3" id="KW-0548">Nucleotidyltransferase</keyword>
<evidence type="ECO:0000256" key="4">
    <source>
        <dbReference type="ARBA" id="ARBA00022723"/>
    </source>
</evidence>
<keyword evidence="6 11" id="KW-0695">RNA-directed DNA polymerase</keyword>
<evidence type="ECO:0000256" key="1">
    <source>
        <dbReference type="ARBA" id="ARBA00012493"/>
    </source>
</evidence>
<dbReference type="SUPFAM" id="SSF56672">
    <property type="entry name" value="DNA/RNA polymerases"/>
    <property type="match status" value="1"/>
</dbReference>
<dbReference type="PRINTS" id="PR00866">
    <property type="entry name" value="RNADNAPOLMS"/>
</dbReference>